<proteinExistence type="predicted"/>
<reference evidence="2 3" key="1">
    <citation type="journal article" date="2015" name="Genome Announc.">
        <title>Expanding the biotechnology potential of lactobacilli through comparative genomics of 213 strains and associated genera.</title>
        <authorList>
            <person name="Sun Z."/>
            <person name="Harris H.M."/>
            <person name="McCann A."/>
            <person name="Guo C."/>
            <person name="Argimon S."/>
            <person name="Zhang W."/>
            <person name="Yang X."/>
            <person name="Jeffery I.B."/>
            <person name="Cooney J.C."/>
            <person name="Kagawa T.F."/>
            <person name="Liu W."/>
            <person name="Song Y."/>
            <person name="Salvetti E."/>
            <person name="Wrobel A."/>
            <person name="Rasinkangas P."/>
            <person name="Parkhill J."/>
            <person name="Rea M.C."/>
            <person name="O'Sullivan O."/>
            <person name="Ritari J."/>
            <person name="Douillard F.P."/>
            <person name="Paul Ross R."/>
            <person name="Yang R."/>
            <person name="Briner A.E."/>
            <person name="Felis G.E."/>
            <person name="de Vos W.M."/>
            <person name="Barrangou R."/>
            <person name="Klaenhammer T.R."/>
            <person name="Caufield P.W."/>
            <person name="Cui Y."/>
            <person name="Zhang H."/>
            <person name="O'Toole P.W."/>
        </authorList>
    </citation>
    <scope>NUCLEOTIDE SEQUENCE [LARGE SCALE GENOMIC DNA]</scope>
    <source>
        <strain evidence="2 3">DSM 14421</strain>
    </source>
</reference>
<evidence type="ECO:0000256" key="1">
    <source>
        <dbReference type="SAM" id="MobiDB-lite"/>
    </source>
</evidence>
<dbReference type="STRING" id="1423739.FC85_GL001817"/>
<sequence length="52" mass="5936">MLTAENDTRAETLTLSKLLYLFNRAIANGLQQKNKPSTDHPKPLTTRFLSYL</sequence>
<feature type="region of interest" description="Disordered" evidence="1">
    <location>
        <begin position="32"/>
        <end position="52"/>
    </location>
</feature>
<evidence type="ECO:0000313" key="2">
    <source>
        <dbReference type="EMBL" id="KRL62579.1"/>
    </source>
</evidence>
<accession>A0A0R1S8G6</accession>
<protein>
    <submittedName>
        <fullName evidence="2">Uncharacterized protein</fullName>
    </submittedName>
</protein>
<dbReference type="AlphaFoldDB" id="A0A0R1S8G6"/>
<comment type="caution">
    <text evidence="2">The sequence shown here is derived from an EMBL/GenBank/DDBJ whole genome shotgun (WGS) entry which is preliminary data.</text>
</comment>
<dbReference type="PATRIC" id="fig|1423739.3.peg.1902"/>
<name>A0A0R1S8G6_9LACO</name>
<evidence type="ECO:0000313" key="3">
    <source>
        <dbReference type="Proteomes" id="UP000052013"/>
    </source>
</evidence>
<dbReference type="EMBL" id="AZEY01000107">
    <property type="protein sequence ID" value="KRL62579.1"/>
    <property type="molecule type" value="Genomic_DNA"/>
</dbReference>
<dbReference type="Proteomes" id="UP000052013">
    <property type="component" value="Unassembled WGS sequence"/>
</dbReference>
<gene>
    <name evidence="2" type="ORF">FC85_GL001817</name>
</gene>
<organism evidence="2 3">
    <name type="scientific">Lentilactobacillus diolivorans DSM 14421</name>
    <dbReference type="NCBI Taxonomy" id="1423739"/>
    <lineage>
        <taxon>Bacteria</taxon>
        <taxon>Bacillati</taxon>
        <taxon>Bacillota</taxon>
        <taxon>Bacilli</taxon>
        <taxon>Lactobacillales</taxon>
        <taxon>Lactobacillaceae</taxon>
        <taxon>Lentilactobacillus</taxon>
    </lineage>
</organism>